<accession>A0A484R097</accession>
<evidence type="ECO:0000259" key="1">
    <source>
        <dbReference type="Pfam" id="PF18426"/>
    </source>
</evidence>
<dbReference type="EMBL" id="CAADIF010000007">
    <property type="protein sequence ID" value="VFR68706.1"/>
    <property type="molecule type" value="Genomic_DNA"/>
</dbReference>
<evidence type="ECO:0000313" key="7">
    <source>
        <dbReference type="EMBL" id="VFR77584.1"/>
    </source>
</evidence>
<dbReference type="AlphaFoldDB" id="A0A484R097"/>
<evidence type="ECO:0000313" key="3">
    <source>
        <dbReference type="EMBL" id="VFR29589.1"/>
    </source>
</evidence>
<dbReference type="EMBL" id="CAADIE010000005">
    <property type="protein sequence ID" value="VFR38685.1"/>
    <property type="molecule type" value="Genomic_DNA"/>
</dbReference>
<dbReference type="EMBL" id="CAADIH010000014">
    <property type="protein sequence ID" value="VFR43425.1"/>
    <property type="molecule type" value="Genomic_DNA"/>
</dbReference>
<name>A0A484R097_9ZZZZ</name>
<dbReference type="InterPro" id="IPR041290">
    <property type="entry name" value="Tli4_C"/>
</dbReference>
<dbReference type="Pfam" id="PF18426">
    <property type="entry name" value="Tli4_C"/>
    <property type="match status" value="1"/>
</dbReference>
<dbReference type="EMBL" id="CAADIA010000005">
    <property type="protein sequence ID" value="VFR29589.1"/>
    <property type="molecule type" value="Genomic_DNA"/>
</dbReference>
<gene>
    <name evidence="2" type="ORF">ANDO1_0804</name>
    <name evidence="3" type="ORF">ANK1_0725</name>
    <name evidence="6" type="ORF">ANK2_0725</name>
    <name evidence="4" type="ORF">BER1_0851</name>
    <name evidence="5" type="ORF">BER2_0850</name>
    <name evidence="8" type="ORF">ISE1_0684</name>
    <name evidence="7" type="ORF">ISE2_0722</name>
    <name evidence="9" type="ORF">RAN3_0757</name>
</gene>
<protein>
    <recommendedName>
        <fullName evidence="1">Tle cognate immunity protein 4 C-terminal domain-containing protein</fullName>
    </recommendedName>
</protein>
<dbReference type="EMBL" id="CAADHZ010000007">
    <property type="protein sequence ID" value="VFR22041.1"/>
    <property type="molecule type" value="Genomic_DNA"/>
</dbReference>
<evidence type="ECO:0000313" key="4">
    <source>
        <dbReference type="EMBL" id="VFR38685.1"/>
    </source>
</evidence>
<organism evidence="5">
    <name type="scientific">plant metagenome</name>
    <dbReference type="NCBI Taxonomy" id="1297885"/>
    <lineage>
        <taxon>unclassified sequences</taxon>
        <taxon>metagenomes</taxon>
        <taxon>organismal metagenomes</taxon>
    </lineage>
</organism>
<proteinExistence type="predicted"/>
<reference evidence="5" key="1">
    <citation type="submission" date="2019-03" db="EMBL/GenBank/DDBJ databases">
        <authorList>
            <person name="Danneels B."/>
        </authorList>
    </citation>
    <scope>NUCLEOTIDE SEQUENCE</scope>
</reference>
<evidence type="ECO:0000313" key="2">
    <source>
        <dbReference type="EMBL" id="VFR22041.1"/>
    </source>
</evidence>
<evidence type="ECO:0000313" key="5">
    <source>
        <dbReference type="EMBL" id="VFR43425.1"/>
    </source>
</evidence>
<dbReference type="EMBL" id="CAADIM010000025">
    <property type="protein sequence ID" value="VFR83648.1"/>
    <property type="molecule type" value="Genomic_DNA"/>
</dbReference>
<dbReference type="EMBL" id="CAADIN010000002">
    <property type="protein sequence ID" value="VFR77584.1"/>
    <property type="molecule type" value="Genomic_DNA"/>
</dbReference>
<evidence type="ECO:0000313" key="9">
    <source>
        <dbReference type="EMBL" id="VFR94272.1"/>
    </source>
</evidence>
<evidence type="ECO:0000313" key="6">
    <source>
        <dbReference type="EMBL" id="VFR68706.1"/>
    </source>
</evidence>
<dbReference type="EMBL" id="CAADIO010000039">
    <property type="protein sequence ID" value="VFR94272.1"/>
    <property type="molecule type" value="Genomic_DNA"/>
</dbReference>
<evidence type="ECO:0000313" key="8">
    <source>
        <dbReference type="EMBL" id="VFR83648.1"/>
    </source>
</evidence>
<sequence length="295" mass="32505">MAVATSVVESPFAYRGKMSREAFQRLLEERWRTLQGKTHDSNNRPYASPSTRTDLTEDAVIFSSEHIRLDFGGPGFEGEEMGQTEGYLWRDGHMFHFTPRRNSARHIASAMSALQVREFDAMPTQKGLCAAGSFFADPRAGDPGEAVRFAIDIPAAPPMLLNVETVTLLSPEQQAGLKPRKPDFLFGHGDDFQGKPLRDSKREVAGLPGTEHISAITAKEGRGYQTTVSAQWYFPGEVGGGAARPHVTMTLEVAYTSQEAPAKWADFPDADESGRSPQAKFMGLWEALLEGTRLR</sequence>
<feature type="domain" description="Tle cognate immunity protein 4 C-terminal" evidence="1">
    <location>
        <begin position="122"/>
        <end position="295"/>
    </location>
</feature>